<dbReference type="OMA" id="WILRITT"/>
<evidence type="ECO:0000256" key="1">
    <source>
        <dbReference type="ARBA" id="ARBA00009156"/>
    </source>
</evidence>
<dbReference type="OrthoDB" id="1728974at2759"/>
<proteinExistence type="inferred from homology"/>
<evidence type="ECO:0000259" key="5">
    <source>
        <dbReference type="Pfam" id="PF02782"/>
    </source>
</evidence>
<dbReference type="PANTHER" id="PTHR43095">
    <property type="entry name" value="SUGAR KINASE"/>
    <property type="match status" value="1"/>
</dbReference>
<name>A0A0G4EIG8_VITBC</name>
<dbReference type="InterPro" id="IPR018485">
    <property type="entry name" value="FGGY_C"/>
</dbReference>
<protein>
    <recommendedName>
        <fullName evidence="8">Glycerol kinase</fullName>
    </recommendedName>
</protein>
<keyword evidence="3" id="KW-0418">Kinase</keyword>
<sequence>MLCVDLGSTSVKVALINTDEASRVSIIATSTQRYPPSCRTKMAQGEVDPSCWAEMVVKGLDAIMTQEPHCKPTKICVSGLMQTLMMLGHTDGDAALGLLPIAPCLLYSDSRAIDEAASIPPDLSSTLLSFKGPSSLPAKLLWVMKHHPDAARQCRQVLLGAADYLIHWLTGECVTDVTNASTTGLLSVHEMEKVWRGQNDAGGEALWAKEVLLRTGVAEGLVEALPRIAAAGEVVGAVTVGGKSVANVDGADRVLQWIRGAQVYHAGGDVASITHGALSFAPTPTSNTQPASVCPTYLYLGTSGWAATLLPPGSSPPAATEGIFTLAYHYDPSRVVLAAPMLTAGGNFEWLEGLQIGAGVGKGMEAMASEGRVGGGGVLWLPHLKGERSPDNCPNASGAFIGVTASTSPADLCRAVHEGVAFQAARLIRHLEKYMPSVVDVSSSQPVVVVGGCANSSLLAQTLSTALNRSVMVPCEPSLVGLAGAAMAETQGLADGVTYEPCVSEAGAFCELMCVYEKASDALRPVCEGLADWRRQHMCL</sequence>
<comment type="similarity">
    <text evidence="1">Belongs to the FGGY kinase family.</text>
</comment>
<evidence type="ECO:0000256" key="3">
    <source>
        <dbReference type="ARBA" id="ARBA00022777"/>
    </source>
</evidence>
<dbReference type="Proteomes" id="UP000041254">
    <property type="component" value="Unassembled WGS sequence"/>
</dbReference>
<dbReference type="PIRSF" id="PIRSF000538">
    <property type="entry name" value="GlpK"/>
    <property type="match status" value="1"/>
</dbReference>
<dbReference type="InParanoid" id="A0A0G4EIG8"/>
<dbReference type="EMBL" id="CDMY01000246">
    <property type="protein sequence ID" value="CEL96793.1"/>
    <property type="molecule type" value="Genomic_DNA"/>
</dbReference>
<dbReference type="GO" id="GO:0016301">
    <property type="term" value="F:kinase activity"/>
    <property type="evidence" value="ECO:0007669"/>
    <property type="project" value="UniProtKB-KW"/>
</dbReference>
<dbReference type="InterPro" id="IPR000577">
    <property type="entry name" value="Carb_kinase_FGGY"/>
</dbReference>
<evidence type="ECO:0000313" key="6">
    <source>
        <dbReference type="EMBL" id="CEL96793.1"/>
    </source>
</evidence>
<dbReference type="Pfam" id="PF02782">
    <property type="entry name" value="FGGY_C"/>
    <property type="match status" value="1"/>
</dbReference>
<reference evidence="6 7" key="1">
    <citation type="submission" date="2014-11" db="EMBL/GenBank/DDBJ databases">
        <authorList>
            <person name="Zhu J."/>
            <person name="Qi W."/>
            <person name="Song R."/>
        </authorList>
    </citation>
    <scope>NUCLEOTIDE SEQUENCE [LARGE SCALE GENOMIC DNA]</scope>
</reference>
<dbReference type="PANTHER" id="PTHR43095:SF5">
    <property type="entry name" value="XYLULOSE KINASE"/>
    <property type="match status" value="1"/>
</dbReference>
<dbReference type="SUPFAM" id="SSF53067">
    <property type="entry name" value="Actin-like ATPase domain"/>
    <property type="match status" value="2"/>
</dbReference>
<dbReference type="InterPro" id="IPR018484">
    <property type="entry name" value="FGGY_N"/>
</dbReference>
<keyword evidence="2" id="KW-0808">Transferase</keyword>
<dbReference type="InterPro" id="IPR043129">
    <property type="entry name" value="ATPase_NBD"/>
</dbReference>
<keyword evidence="7" id="KW-1185">Reference proteome</keyword>
<gene>
    <name evidence="6" type="ORF">Vbra_20411</name>
</gene>
<dbReference type="Pfam" id="PF00370">
    <property type="entry name" value="FGGY_N"/>
    <property type="match status" value="1"/>
</dbReference>
<dbReference type="STRING" id="1169540.A0A0G4EIG8"/>
<feature type="domain" description="Carbohydrate kinase FGGY C-terminal" evidence="5">
    <location>
        <begin position="365"/>
        <end position="487"/>
    </location>
</feature>
<dbReference type="InterPro" id="IPR050406">
    <property type="entry name" value="FGGY_Carb_Kinase"/>
</dbReference>
<dbReference type="GO" id="GO:0005975">
    <property type="term" value="P:carbohydrate metabolic process"/>
    <property type="evidence" value="ECO:0007669"/>
    <property type="project" value="InterPro"/>
</dbReference>
<evidence type="ECO:0008006" key="8">
    <source>
        <dbReference type="Google" id="ProtNLM"/>
    </source>
</evidence>
<dbReference type="VEuPathDB" id="CryptoDB:Vbra_20411"/>
<feature type="domain" description="Carbohydrate kinase FGGY N-terminal" evidence="4">
    <location>
        <begin position="1"/>
        <end position="239"/>
    </location>
</feature>
<organism evidence="6 7">
    <name type="scientific">Vitrella brassicaformis (strain CCMP3155)</name>
    <dbReference type="NCBI Taxonomy" id="1169540"/>
    <lineage>
        <taxon>Eukaryota</taxon>
        <taxon>Sar</taxon>
        <taxon>Alveolata</taxon>
        <taxon>Colpodellida</taxon>
        <taxon>Vitrellaceae</taxon>
        <taxon>Vitrella</taxon>
    </lineage>
</organism>
<dbReference type="AlphaFoldDB" id="A0A0G4EIG8"/>
<evidence type="ECO:0000313" key="7">
    <source>
        <dbReference type="Proteomes" id="UP000041254"/>
    </source>
</evidence>
<evidence type="ECO:0000256" key="2">
    <source>
        <dbReference type="ARBA" id="ARBA00022679"/>
    </source>
</evidence>
<dbReference type="Gene3D" id="3.30.420.40">
    <property type="match status" value="2"/>
</dbReference>
<evidence type="ECO:0000259" key="4">
    <source>
        <dbReference type="Pfam" id="PF00370"/>
    </source>
</evidence>
<accession>A0A0G4EIG8</accession>